<dbReference type="EMBL" id="SNRW01004303">
    <property type="protein sequence ID" value="KAA6387619.1"/>
    <property type="molecule type" value="Genomic_DNA"/>
</dbReference>
<evidence type="ECO:0000313" key="3">
    <source>
        <dbReference type="Proteomes" id="UP000324800"/>
    </source>
</evidence>
<protein>
    <submittedName>
        <fullName evidence="2">Uncharacterized protein</fullName>
    </submittedName>
</protein>
<accession>A0A5J4VZE4</accession>
<organism evidence="2 3">
    <name type="scientific">Streblomastix strix</name>
    <dbReference type="NCBI Taxonomy" id="222440"/>
    <lineage>
        <taxon>Eukaryota</taxon>
        <taxon>Metamonada</taxon>
        <taxon>Preaxostyla</taxon>
        <taxon>Oxymonadida</taxon>
        <taxon>Streblomastigidae</taxon>
        <taxon>Streblomastix</taxon>
    </lineage>
</organism>
<name>A0A5J4VZE4_9EUKA</name>
<gene>
    <name evidence="2" type="ORF">EZS28_016857</name>
</gene>
<comment type="caution">
    <text evidence="2">The sequence shown here is derived from an EMBL/GenBank/DDBJ whole genome shotgun (WGS) entry which is preliminary data.</text>
</comment>
<evidence type="ECO:0000313" key="2">
    <source>
        <dbReference type="EMBL" id="KAA6387619.1"/>
    </source>
</evidence>
<proteinExistence type="predicted"/>
<dbReference type="Proteomes" id="UP000324800">
    <property type="component" value="Unassembled WGS sequence"/>
</dbReference>
<feature type="compositionally biased region" description="Polar residues" evidence="1">
    <location>
        <begin position="252"/>
        <end position="273"/>
    </location>
</feature>
<feature type="region of interest" description="Disordered" evidence="1">
    <location>
        <begin position="245"/>
        <end position="273"/>
    </location>
</feature>
<dbReference type="AlphaFoldDB" id="A0A5J4VZE4"/>
<sequence>MEEIFLTIPPIPKIGKALIVWEKFKQKSIMIAPWWPGQIWLIHLLTDSSRYLFLGESSLILIPGKEMIKKKDMLPPGKIAAFLMDQESNKEENNKQNFKTMCACTERPNKYKQKDKIFHLKKYVQIMGVFDDWMKEKNYTIEDIKNKKIPFKYIENMTWLTKANKMQPFSANHHESFLKTIVYHILKQLKSPQQSKDSQLIFIEDSFFASFLPDYFDLIIIVEAEFSNDHKSVKDLKSQIQKGYQDVESQEEAQNSSMTKDSVRATTAGAQKC</sequence>
<evidence type="ECO:0000256" key="1">
    <source>
        <dbReference type="SAM" id="MobiDB-lite"/>
    </source>
</evidence>
<reference evidence="2 3" key="1">
    <citation type="submission" date="2019-03" db="EMBL/GenBank/DDBJ databases">
        <title>Single cell metagenomics reveals metabolic interactions within the superorganism composed of flagellate Streblomastix strix and complex community of Bacteroidetes bacteria on its surface.</title>
        <authorList>
            <person name="Treitli S.C."/>
            <person name="Kolisko M."/>
            <person name="Husnik F."/>
            <person name="Keeling P."/>
            <person name="Hampl V."/>
        </authorList>
    </citation>
    <scope>NUCLEOTIDE SEQUENCE [LARGE SCALE GENOMIC DNA]</scope>
    <source>
        <strain evidence="2">ST1C</strain>
    </source>
</reference>